<dbReference type="PATRIC" id="fig|1076.23.peg.3083"/>
<dbReference type="OrthoDB" id="8255899at2"/>
<name>A0A0D7EQ47_RHOPL</name>
<evidence type="ECO:0000256" key="1">
    <source>
        <dbReference type="SAM" id="SignalP"/>
    </source>
</evidence>
<dbReference type="EMBL" id="JXXE01000292">
    <property type="protein sequence ID" value="KIZ41587.1"/>
    <property type="molecule type" value="Genomic_DNA"/>
</dbReference>
<protein>
    <submittedName>
        <fullName evidence="2">Uncharacterized protein</fullName>
    </submittedName>
</protein>
<feature type="signal peptide" evidence="1">
    <location>
        <begin position="1"/>
        <end position="25"/>
    </location>
</feature>
<gene>
    <name evidence="2" type="ORF">OO17_14680</name>
</gene>
<dbReference type="Proteomes" id="UP000032515">
    <property type="component" value="Unassembled WGS sequence"/>
</dbReference>
<keyword evidence="1" id="KW-0732">Signal</keyword>
<feature type="chain" id="PRO_5002319776" evidence="1">
    <location>
        <begin position="26"/>
        <end position="90"/>
    </location>
</feature>
<proteinExistence type="predicted"/>
<organism evidence="2 3">
    <name type="scientific">Rhodopseudomonas palustris</name>
    <dbReference type="NCBI Taxonomy" id="1076"/>
    <lineage>
        <taxon>Bacteria</taxon>
        <taxon>Pseudomonadati</taxon>
        <taxon>Pseudomonadota</taxon>
        <taxon>Alphaproteobacteria</taxon>
        <taxon>Hyphomicrobiales</taxon>
        <taxon>Nitrobacteraceae</taxon>
        <taxon>Rhodopseudomonas</taxon>
    </lineage>
</organism>
<comment type="caution">
    <text evidence="2">The sequence shown here is derived from an EMBL/GenBank/DDBJ whole genome shotgun (WGS) entry which is preliminary data.</text>
</comment>
<dbReference type="RefSeq" id="WP_044412224.1">
    <property type="nucleotide sequence ID" value="NZ_JXXE01000292.1"/>
</dbReference>
<evidence type="ECO:0000313" key="3">
    <source>
        <dbReference type="Proteomes" id="UP000032515"/>
    </source>
</evidence>
<reference evidence="2 3" key="1">
    <citation type="submission" date="2014-11" db="EMBL/GenBank/DDBJ databases">
        <title>Genomics and ecophysiology of heterotrophic nitrogen fixing bacteria isolated from estuarine surface water.</title>
        <authorList>
            <person name="Bentzon-Tilia M."/>
            <person name="Severin I."/>
            <person name="Hansen L.H."/>
            <person name="Riemann L."/>
        </authorList>
    </citation>
    <scope>NUCLEOTIDE SEQUENCE [LARGE SCALE GENOMIC DNA]</scope>
    <source>
        <strain evidence="2 3">BAL398</strain>
    </source>
</reference>
<dbReference type="AlphaFoldDB" id="A0A0D7EQ47"/>
<accession>A0A0D7EQ47</accession>
<evidence type="ECO:0000313" key="2">
    <source>
        <dbReference type="EMBL" id="KIZ41587.1"/>
    </source>
</evidence>
<sequence length="90" mass="10319">MKLKIALLGIAAVGGVALTSGAASAMPIGLAAADQAATIEQVRYVCNDLGRCWWRPNHYRVYGAYGYYPRPRFYGPPRWHRDWHRGWRRW</sequence>